<keyword evidence="3" id="KW-1185">Reference proteome</keyword>
<protein>
    <submittedName>
        <fullName evidence="2">Uncharacterized protein</fullName>
    </submittedName>
</protein>
<dbReference type="EMBL" id="AP029266">
    <property type="protein sequence ID" value="BFG02321.1"/>
    <property type="molecule type" value="Genomic_DNA"/>
</dbReference>
<feature type="transmembrane region" description="Helical" evidence="1">
    <location>
        <begin position="34"/>
        <end position="52"/>
    </location>
</feature>
<reference evidence="2 3" key="1">
    <citation type="submission" date="2024-02" db="EMBL/GenBank/DDBJ databases">
        <title>A chromosome-level genome assembly of Drosophila madeirensis, a fruit fly species endemic to Madeira island.</title>
        <authorList>
            <person name="Tomihara K."/>
            <person name="Llopart A."/>
            <person name="Yamamoto D."/>
        </authorList>
    </citation>
    <scope>NUCLEOTIDE SEQUENCE [LARGE SCALE GENOMIC DNA]</scope>
    <source>
        <strain evidence="2 3">RF1</strain>
    </source>
</reference>
<organism evidence="2 3">
    <name type="scientific">Drosophila madeirensis</name>
    <name type="common">Fruit fly</name>
    <dbReference type="NCBI Taxonomy" id="30013"/>
    <lineage>
        <taxon>Eukaryota</taxon>
        <taxon>Metazoa</taxon>
        <taxon>Ecdysozoa</taxon>
        <taxon>Arthropoda</taxon>
        <taxon>Hexapoda</taxon>
        <taxon>Insecta</taxon>
        <taxon>Pterygota</taxon>
        <taxon>Neoptera</taxon>
        <taxon>Endopterygota</taxon>
        <taxon>Diptera</taxon>
        <taxon>Brachycera</taxon>
        <taxon>Muscomorpha</taxon>
        <taxon>Ephydroidea</taxon>
        <taxon>Drosophilidae</taxon>
        <taxon>Drosophila</taxon>
        <taxon>Sophophora</taxon>
    </lineage>
</organism>
<keyword evidence="1" id="KW-0472">Membrane</keyword>
<accession>A0AAU9G462</accession>
<proteinExistence type="predicted"/>
<gene>
    <name evidence="2" type="ORF">DMAD_01867</name>
</gene>
<evidence type="ECO:0000256" key="1">
    <source>
        <dbReference type="SAM" id="Phobius"/>
    </source>
</evidence>
<evidence type="ECO:0000313" key="2">
    <source>
        <dbReference type="EMBL" id="BFG02321.1"/>
    </source>
</evidence>
<keyword evidence="1" id="KW-1133">Transmembrane helix</keyword>
<evidence type="ECO:0000313" key="3">
    <source>
        <dbReference type="Proteomes" id="UP001500889"/>
    </source>
</evidence>
<sequence length="114" mass="13419">MALFEMKWLRRLVRRNTSPIPEHRAEMWKRRLSVGYAILAWNAFGLVCYMVYTGRNDWAKYHGIKTEEEMALSPAQQLARHIKVEGTGKIIRYSGFRKVEEIPFDSSTVDRVKE</sequence>
<keyword evidence="1" id="KW-0812">Transmembrane</keyword>
<dbReference type="AlphaFoldDB" id="A0AAU9G462"/>
<dbReference type="Proteomes" id="UP001500889">
    <property type="component" value="Chromosome A"/>
</dbReference>
<name>A0AAU9G462_DROMD</name>